<comment type="subcellular location">
    <subcellularLocation>
        <location evidence="1 4">Bacterial flagellum basal body</location>
    </subcellularLocation>
</comment>
<dbReference type="InterPro" id="IPR001624">
    <property type="entry name" value="FliE"/>
</dbReference>
<evidence type="ECO:0000313" key="6">
    <source>
        <dbReference type="EMBL" id="MST57061.1"/>
    </source>
</evidence>
<dbReference type="GO" id="GO:0071973">
    <property type="term" value="P:bacterial-type flagellum-dependent cell motility"/>
    <property type="evidence" value="ECO:0007669"/>
    <property type="project" value="InterPro"/>
</dbReference>
<dbReference type="GO" id="GO:0003774">
    <property type="term" value="F:cytoskeletal motor activity"/>
    <property type="evidence" value="ECO:0007669"/>
    <property type="project" value="InterPro"/>
</dbReference>
<dbReference type="HAMAP" id="MF_00724">
    <property type="entry name" value="FliE"/>
    <property type="match status" value="1"/>
</dbReference>
<proteinExistence type="inferred from homology"/>
<evidence type="ECO:0000256" key="4">
    <source>
        <dbReference type="HAMAP-Rule" id="MF_00724"/>
    </source>
</evidence>
<reference evidence="6 7" key="1">
    <citation type="submission" date="2019-08" db="EMBL/GenBank/DDBJ databases">
        <title>In-depth cultivation of the pig gut microbiome towards novel bacterial diversity and tailored functional studies.</title>
        <authorList>
            <person name="Wylensek D."/>
            <person name="Hitch T.C.A."/>
            <person name="Clavel T."/>
        </authorList>
    </citation>
    <scope>NUCLEOTIDE SEQUENCE [LARGE SCALE GENOMIC DNA]</scope>
    <source>
        <strain evidence="6 7">WCA3-601-WT-6H</strain>
    </source>
</reference>
<dbReference type="PANTHER" id="PTHR34653:SF1">
    <property type="entry name" value="FLAGELLAR HOOK-BASAL BODY COMPLEX PROTEIN FLIE"/>
    <property type="match status" value="1"/>
</dbReference>
<comment type="similarity">
    <text evidence="2 4">Belongs to the FliE family.</text>
</comment>
<dbReference type="GO" id="GO:0009425">
    <property type="term" value="C:bacterial-type flagellum basal body"/>
    <property type="evidence" value="ECO:0007669"/>
    <property type="project" value="UniProtKB-SubCell"/>
</dbReference>
<organism evidence="6 7">
    <name type="scientific">Waltera intestinalis</name>
    <dbReference type="NCBI Taxonomy" id="2606635"/>
    <lineage>
        <taxon>Bacteria</taxon>
        <taxon>Bacillati</taxon>
        <taxon>Bacillota</taxon>
        <taxon>Clostridia</taxon>
        <taxon>Lachnospirales</taxon>
        <taxon>Lachnospiraceae</taxon>
        <taxon>Waltera</taxon>
    </lineage>
</organism>
<evidence type="ECO:0000256" key="1">
    <source>
        <dbReference type="ARBA" id="ARBA00004117"/>
    </source>
</evidence>
<keyword evidence="6" id="KW-0966">Cell projection</keyword>
<keyword evidence="6" id="KW-0282">Flagellum</keyword>
<dbReference type="NCBIfam" id="TIGR00205">
    <property type="entry name" value="fliE"/>
    <property type="match status" value="1"/>
</dbReference>
<dbReference type="Pfam" id="PF02049">
    <property type="entry name" value="FliE"/>
    <property type="match status" value="1"/>
</dbReference>
<keyword evidence="6" id="KW-0969">Cilium</keyword>
<dbReference type="GO" id="GO:0005198">
    <property type="term" value="F:structural molecule activity"/>
    <property type="evidence" value="ECO:0007669"/>
    <property type="project" value="UniProtKB-UniRule"/>
</dbReference>
<sequence>MDISAITALNNVNGTATVSPTSLTGMLAEKEKKAEGTMFETFLNTAIDNVKTTNSYLSDAENEKIRFALGETDNTHDLTIAMEKASTALQYTVAIRDKVMEAYKELMQIQI</sequence>
<name>A0A6L5YFK5_9FIRM</name>
<dbReference type="EMBL" id="VUMU01000002">
    <property type="protein sequence ID" value="MST57061.1"/>
    <property type="molecule type" value="Genomic_DNA"/>
</dbReference>
<evidence type="ECO:0000313" key="7">
    <source>
        <dbReference type="Proteomes" id="UP000476055"/>
    </source>
</evidence>
<dbReference type="Proteomes" id="UP000476055">
    <property type="component" value="Unassembled WGS sequence"/>
</dbReference>
<evidence type="ECO:0000256" key="5">
    <source>
        <dbReference type="NCBIfam" id="TIGR00205"/>
    </source>
</evidence>
<protein>
    <recommendedName>
        <fullName evidence="4 5">Flagellar hook-basal body complex protein FliE</fullName>
    </recommendedName>
</protein>
<evidence type="ECO:0000256" key="3">
    <source>
        <dbReference type="ARBA" id="ARBA00023143"/>
    </source>
</evidence>
<gene>
    <name evidence="4 6" type="primary">fliE</name>
    <name evidence="6" type="ORF">FYJ59_02165</name>
</gene>
<keyword evidence="3 4" id="KW-0975">Bacterial flagellum</keyword>
<evidence type="ECO:0000256" key="2">
    <source>
        <dbReference type="ARBA" id="ARBA00009272"/>
    </source>
</evidence>
<accession>A0A6L5YFK5</accession>
<dbReference type="AlphaFoldDB" id="A0A6L5YFK5"/>
<keyword evidence="7" id="KW-1185">Reference proteome</keyword>
<dbReference type="PANTHER" id="PTHR34653">
    <property type="match status" value="1"/>
</dbReference>
<comment type="caution">
    <text evidence="6">The sequence shown here is derived from an EMBL/GenBank/DDBJ whole genome shotgun (WGS) entry which is preliminary data.</text>
</comment>